<evidence type="ECO:0000256" key="6">
    <source>
        <dbReference type="ARBA" id="ARBA00022679"/>
    </source>
</evidence>
<feature type="binding site" evidence="13 14">
    <location>
        <position position="85"/>
    </location>
    <ligand>
        <name>ATP</name>
        <dbReference type="ChEBI" id="CHEBI:30616"/>
    </ligand>
</feature>
<dbReference type="SUPFAM" id="SSF54919">
    <property type="entry name" value="Nucleoside diphosphate kinase, NDK"/>
    <property type="match status" value="1"/>
</dbReference>
<dbReference type="PANTHER" id="PTHR11349">
    <property type="entry name" value="NUCLEOSIDE DIPHOSPHATE KINASE"/>
    <property type="match status" value="1"/>
</dbReference>
<keyword evidence="7 13" id="KW-0479">Metal-binding</keyword>
<dbReference type="SMART" id="SM00562">
    <property type="entry name" value="NDK"/>
    <property type="match status" value="1"/>
</dbReference>
<dbReference type="InterPro" id="IPR023005">
    <property type="entry name" value="Nucleoside_diP_kinase_AS"/>
</dbReference>
<dbReference type="FunFam" id="3.30.70.141:FF:000003">
    <property type="entry name" value="Nucleoside diphosphate kinase"/>
    <property type="match status" value="1"/>
</dbReference>
<dbReference type="GO" id="GO:0046872">
    <property type="term" value="F:metal ion binding"/>
    <property type="evidence" value="ECO:0007669"/>
    <property type="project" value="UniProtKB-KW"/>
</dbReference>
<comment type="catalytic activity">
    <reaction evidence="13 16">
        <text>a 2'-deoxyribonucleoside 5'-diphosphate + ATP = a 2'-deoxyribonucleoside 5'-triphosphate + ADP</text>
        <dbReference type="Rhea" id="RHEA:44640"/>
        <dbReference type="ChEBI" id="CHEBI:30616"/>
        <dbReference type="ChEBI" id="CHEBI:61560"/>
        <dbReference type="ChEBI" id="CHEBI:73316"/>
        <dbReference type="ChEBI" id="CHEBI:456216"/>
        <dbReference type="EC" id="2.7.4.6"/>
    </reaction>
</comment>
<sequence>MEITLVILKPSAVQRGIMGEVISRFEKKGIQIVGMKMVELTDEILSEHYSHLAEKSFFGRIKDAMRVSPVVVMALKGLDVINVVRKLAGVTNGRDAQPGTIRGDYSMSVQENIIHASDSPQSAEAELKRFFSENEIFNYSHHLLPYLYANDEI</sequence>
<dbReference type="GO" id="GO:0006241">
    <property type="term" value="P:CTP biosynthetic process"/>
    <property type="evidence" value="ECO:0007669"/>
    <property type="project" value="UniProtKB-UniRule"/>
</dbReference>
<feature type="active site" description="Pros-phosphohistidine intermediate" evidence="13 14">
    <location>
        <position position="115"/>
    </location>
</feature>
<dbReference type="NCBIfam" id="NF001908">
    <property type="entry name" value="PRK00668.1"/>
    <property type="match status" value="1"/>
</dbReference>
<evidence type="ECO:0000256" key="12">
    <source>
        <dbReference type="ARBA" id="ARBA00023080"/>
    </source>
</evidence>
<evidence type="ECO:0000256" key="15">
    <source>
        <dbReference type="RuleBase" id="RU004011"/>
    </source>
</evidence>
<evidence type="ECO:0000256" key="13">
    <source>
        <dbReference type="HAMAP-Rule" id="MF_00451"/>
    </source>
</evidence>
<evidence type="ECO:0000256" key="14">
    <source>
        <dbReference type="PROSITE-ProRule" id="PRU00706"/>
    </source>
</evidence>
<dbReference type="Gene3D" id="3.30.70.141">
    <property type="entry name" value="Nucleoside diphosphate kinase-like domain"/>
    <property type="match status" value="1"/>
</dbReference>
<evidence type="ECO:0000313" key="18">
    <source>
        <dbReference type="EMBL" id="SCD21214.1"/>
    </source>
</evidence>
<dbReference type="KEGG" id="psac:PSM36_2410"/>
<comment type="similarity">
    <text evidence="2 13 14 15">Belongs to the NDK family.</text>
</comment>
<dbReference type="GO" id="GO:0005524">
    <property type="term" value="F:ATP binding"/>
    <property type="evidence" value="ECO:0007669"/>
    <property type="project" value="UniProtKB-UniRule"/>
</dbReference>
<dbReference type="GO" id="GO:0005737">
    <property type="term" value="C:cytoplasm"/>
    <property type="evidence" value="ECO:0007669"/>
    <property type="project" value="UniProtKB-SubCell"/>
</dbReference>
<dbReference type="Pfam" id="PF00334">
    <property type="entry name" value="NDK"/>
    <property type="match status" value="1"/>
</dbReference>
<evidence type="ECO:0000256" key="8">
    <source>
        <dbReference type="ARBA" id="ARBA00022741"/>
    </source>
</evidence>
<keyword evidence="6 13" id="KW-0808">Transferase</keyword>
<dbReference type="GO" id="GO:0004550">
    <property type="term" value="F:nucleoside diphosphate kinase activity"/>
    <property type="evidence" value="ECO:0007669"/>
    <property type="project" value="UniProtKB-UniRule"/>
</dbReference>
<keyword evidence="19" id="KW-1185">Reference proteome</keyword>
<evidence type="ECO:0000256" key="16">
    <source>
        <dbReference type="RuleBase" id="RU004013"/>
    </source>
</evidence>
<dbReference type="PROSITE" id="PS51374">
    <property type="entry name" value="NDPK_LIKE"/>
    <property type="match status" value="1"/>
</dbReference>
<feature type="binding site" evidence="13 14">
    <location>
        <position position="102"/>
    </location>
    <ligand>
        <name>ATP</name>
        <dbReference type="ChEBI" id="CHEBI:30616"/>
    </ligand>
</feature>
<feature type="binding site" evidence="13 14">
    <location>
        <position position="112"/>
    </location>
    <ligand>
        <name>ATP</name>
        <dbReference type="ChEBI" id="CHEBI:30616"/>
    </ligand>
</feature>
<evidence type="ECO:0000256" key="4">
    <source>
        <dbReference type="ARBA" id="ARBA00017632"/>
    </source>
</evidence>
<dbReference type="GO" id="GO:0006228">
    <property type="term" value="P:UTP biosynthetic process"/>
    <property type="evidence" value="ECO:0007669"/>
    <property type="project" value="UniProtKB-UniRule"/>
</dbReference>
<comment type="function">
    <text evidence="13">Major role in the synthesis of nucleoside triphosphates other than ATP. The ATP gamma phosphate is transferred to the NDP beta phosphate via a ping-pong mechanism, using a phosphorylated active-site intermediate.</text>
</comment>
<dbReference type="RefSeq" id="WP_076931068.1">
    <property type="nucleotide sequence ID" value="NZ_LT605205.1"/>
</dbReference>
<dbReference type="PROSITE" id="PS00469">
    <property type="entry name" value="NDPK"/>
    <property type="match status" value="1"/>
</dbReference>
<keyword evidence="13" id="KW-0963">Cytoplasm</keyword>
<evidence type="ECO:0000256" key="1">
    <source>
        <dbReference type="ARBA" id="ARBA00001946"/>
    </source>
</evidence>
<accession>A0A1R3TC91</accession>
<gene>
    <name evidence="13 18" type="primary">ndk</name>
    <name evidence="18" type="ORF">PSM36_2410</name>
</gene>
<keyword evidence="11 13" id="KW-0460">Magnesium</keyword>
<protein>
    <recommendedName>
        <fullName evidence="4 13">Nucleoside diphosphate kinase</fullName>
        <shortName evidence="13">NDK</shortName>
        <shortName evidence="13">NDP kinase</shortName>
        <ecNumber evidence="3 13">2.7.4.6</ecNumber>
    </recommendedName>
    <alternativeName>
        <fullName evidence="13">Nucleoside-2-P kinase</fullName>
    </alternativeName>
</protein>
<dbReference type="PRINTS" id="PR01243">
    <property type="entry name" value="NUCDPKINASE"/>
</dbReference>
<dbReference type="STRING" id="1642647.PSM36_2410"/>
<comment type="cofactor">
    <cofactor evidence="1 13">
        <name>Mg(2+)</name>
        <dbReference type="ChEBI" id="CHEBI:18420"/>
    </cofactor>
</comment>
<comment type="catalytic activity">
    <reaction evidence="13">
        <text>a ribonucleoside 5'-diphosphate + ATP = a ribonucleoside 5'-triphosphate + ADP</text>
        <dbReference type="Rhea" id="RHEA:18113"/>
        <dbReference type="ChEBI" id="CHEBI:30616"/>
        <dbReference type="ChEBI" id="CHEBI:57930"/>
        <dbReference type="ChEBI" id="CHEBI:61557"/>
        <dbReference type="ChEBI" id="CHEBI:456216"/>
        <dbReference type="EC" id="2.7.4.6"/>
    </reaction>
</comment>
<feature type="domain" description="Nucleoside diphosphate kinase-like" evidence="17">
    <location>
        <begin position="1"/>
        <end position="138"/>
    </location>
</feature>
<evidence type="ECO:0000256" key="9">
    <source>
        <dbReference type="ARBA" id="ARBA00022777"/>
    </source>
</evidence>
<proteinExistence type="inferred from homology"/>
<keyword evidence="12 13" id="KW-0546">Nucleotide metabolism</keyword>
<feature type="binding site" evidence="13 14">
    <location>
        <position position="57"/>
    </location>
    <ligand>
        <name>ATP</name>
        <dbReference type="ChEBI" id="CHEBI:30616"/>
    </ligand>
</feature>
<dbReference type="InterPro" id="IPR001564">
    <property type="entry name" value="Nucleoside_diP_kinase"/>
</dbReference>
<keyword evidence="5 13" id="KW-0597">Phosphoprotein</keyword>
<reference evidence="18 19" key="1">
    <citation type="submission" date="2016-08" db="EMBL/GenBank/DDBJ databases">
        <authorList>
            <person name="Seilhamer J.J."/>
        </authorList>
    </citation>
    <scope>NUCLEOTIDE SEQUENCE [LARGE SCALE GENOMIC DNA]</scope>
    <source>
        <strain evidence="18">M3/6</strain>
    </source>
</reference>
<evidence type="ECO:0000256" key="3">
    <source>
        <dbReference type="ARBA" id="ARBA00012966"/>
    </source>
</evidence>
<evidence type="ECO:0000313" key="19">
    <source>
        <dbReference type="Proteomes" id="UP000187464"/>
    </source>
</evidence>
<evidence type="ECO:0000256" key="10">
    <source>
        <dbReference type="ARBA" id="ARBA00022840"/>
    </source>
</evidence>
<evidence type="ECO:0000259" key="17">
    <source>
        <dbReference type="SMART" id="SM00562"/>
    </source>
</evidence>
<evidence type="ECO:0000256" key="11">
    <source>
        <dbReference type="ARBA" id="ARBA00022842"/>
    </source>
</evidence>
<dbReference type="GO" id="GO:0006183">
    <property type="term" value="P:GTP biosynthetic process"/>
    <property type="evidence" value="ECO:0007669"/>
    <property type="project" value="UniProtKB-UniRule"/>
</dbReference>
<dbReference type="InterPro" id="IPR034907">
    <property type="entry name" value="NDK-like_dom"/>
</dbReference>
<evidence type="ECO:0000256" key="2">
    <source>
        <dbReference type="ARBA" id="ARBA00008142"/>
    </source>
</evidence>
<dbReference type="HAMAP" id="MF_00451">
    <property type="entry name" value="NDP_kinase"/>
    <property type="match status" value="1"/>
</dbReference>
<comment type="subcellular location">
    <subcellularLocation>
        <location evidence="13">Cytoplasm</location>
    </subcellularLocation>
</comment>
<dbReference type="CDD" id="cd04413">
    <property type="entry name" value="NDPk_I"/>
    <property type="match status" value="1"/>
</dbReference>
<dbReference type="Proteomes" id="UP000187464">
    <property type="component" value="Chromosome I"/>
</dbReference>
<organism evidence="18 19">
    <name type="scientific">Proteiniphilum saccharofermentans</name>
    <dbReference type="NCBI Taxonomy" id="1642647"/>
    <lineage>
        <taxon>Bacteria</taxon>
        <taxon>Pseudomonadati</taxon>
        <taxon>Bacteroidota</taxon>
        <taxon>Bacteroidia</taxon>
        <taxon>Bacteroidales</taxon>
        <taxon>Dysgonomonadaceae</taxon>
        <taxon>Proteiniphilum</taxon>
    </lineage>
</organism>
<keyword evidence="10 13" id="KW-0067">ATP-binding</keyword>
<evidence type="ECO:0000256" key="7">
    <source>
        <dbReference type="ARBA" id="ARBA00022723"/>
    </source>
</evidence>
<comment type="subunit">
    <text evidence="13">Homotetramer.</text>
</comment>
<dbReference type="EMBL" id="LT605205">
    <property type="protein sequence ID" value="SCD21214.1"/>
    <property type="molecule type" value="Genomic_DNA"/>
</dbReference>
<evidence type="ECO:0000256" key="5">
    <source>
        <dbReference type="ARBA" id="ARBA00022553"/>
    </source>
</evidence>
<keyword evidence="8 13" id="KW-0547">Nucleotide-binding</keyword>
<name>A0A1R3TC91_9BACT</name>
<feature type="binding site" evidence="13 14">
    <location>
        <position position="91"/>
    </location>
    <ligand>
        <name>ATP</name>
        <dbReference type="ChEBI" id="CHEBI:30616"/>
    </ligand>
</feature>
<feature type="binding site" evidence="13 14">
    <location>
        <position position="9"/>
    </location>
    <ligand>
        <name>ATP</name>
        <dbReference type="ChEBI" id="CHEBI:30616"/>
    </ligand>
</feature>
<dbReference type="InterPro" id="IPR036850">
    <property type="entry name" value="NDK-like_dom_sf"/>
</dbReference>
<dbReference type="AlphaFoldDB" id="A0A1R3TC91"/>
<keyword evidence="9 13" id="KW-0418">Kinase</keyword>
<dbReference type="EC" id="2.7.4.6" evidence="3 13"/>